<reference evidence="3 4" key="1">
    <citation type="journal article" date="2013" name="BMC Genomics">
        <title>Reconstruction of the lipid metabolism for the microalga Monoraphidium neglectum from its genome sequence reveals characteristics suitable for biofuel production.</title>
        <authorList>
            <person name="Bogen C."/>
            <person name="Al-Dilaimi A."/>
            <person name="Albersmeier A."/>
            <person name="Wichmann J."/>
            <person name="Grundmann M."/>
            <person name="Rupp O."/>
            <person name="Lauersen K.J."/>
            <person name="Blifernez-Klassen O."/>
            <person name="Kalinowski J."/>
            <person name="Goesmann A."/>
            <person name="Mussgnug J.H."/>
            <person name="Kruse O."/>
        </authorList>
    </citation>
    <scope>NUCLEOTIDE SEQUENCE [LARGE SCALE GENOMIC DNA]</scope>
    <source>
        <strain evidence="3 4">SAG 48.87</strain>
    </source>
</reference>
<dbReference type="KEGG" id="mng:MNEG_2606"/>
<dbReference type="Gene3D" id="3.40.50.2300">
    <property type="match status" value="1"/>
</dbReference>
<accession>A0A0D2K4I6</accession>
<organism evidence="3 4">
    <name type="scientific">Monoraphidium neglectum</name>
    <dbReference type="NCBI Taxonomy" id="145388"/>
    <lineage>
        <taxon>Eukaryota</taxon>
        <taxon>Viridiplantae</taxon>
        <taxon>Chlorophyta</taxon>
        <taxon>core chlorophytes</taxon>
        <taxon>Chlorophyceae</taxon>
        <taxon>CS clade</taxon>
        <taxon>Sphaeropleales</taxon>
        <taxon>Selenastraceae</taxon>
        <taxon>Monoraphidium</taxon>
    </lineage>
</organism>
<name>A0A0D2K4I6_9CHLO</name>
<proteinExistence type="predicted"/>
<dbReference type="GeneID" id="25735484"/>
<evidence type="ECO:0000256" key="2">
    <source>
        <dbReference type="SAM" id="SignalP"/>
    </source>
</evidence>
<evidence type="ECO:0008006" key="5">
    <source>
        <dbReference type="Google" id="ProtNLM"/>
    </source>
</evidence>
<evidence type="ECO:0000313" key="4">
    <source>
        <dbReference type="Proteomes" id="UP000054498"/>
    </source>
</evidence>
<sequence>MVDARSGLSRCSALLTAALLLHLLLATTADATSLAGSPSPGPRAVGLPVLPLVAPGAAARAPPANTTAAAPGVSPVQARQPAPAAVAKAVPKPAAAAASVNGTPVATVAEAPAAIGSRGELRIGCIVPLTGSKANTGRAVQAAVEMAIRDVGAKKLPGVNIVLTCEDTKCTDVPALYGSQKLARSKVGGRPGRGQGFRQGGWRGPPSCGQAEEWGPSLA</sequence>
<feature type="region of interest" description="Disordered" evidence="1">
    <location>
        <begin position="185"/>
        <end position="219"/>
    </location>
</feature>
<dbReference type="SUPFAM" id="SSF53822">
    <property type="entry name" value="Periplasmic binding protein-like I"/>
    <property type="match status" value="1"/>
</dbReference>
<dbReference type="RefSeq" id="XP_013904377.1">
    <property type="nucleotide sequence ID" value="XM_014048923.1"/>
</dbReference>
<dbReference type="Proteomes" id="UP000054498">
    <property type="component" value="Unassembled WGS sequence"/>
</dbReference>
<keyword evidence="4" id="KW-1185">Reference proteome</keyword>
<dbReference type="AlphaFoldDB" id="A0A0D2K4I6"/>
<dbReference type="EMBL" id="KK100518">
    <property type="protein sequence ID" value="KIZ05358.1"/>
    <property type="molecule type" value="Genomic_DNA"/>
</dbReference>
<protein>
    <recommendedName>
        <fullName evidence="5">Receptor ligand binding region domain-containing protein</fullName>
    </recommendedName>
</protein>
<gene>
    <name evidence="3" type="ORF">MNEG_2606</name>
</gene>
<keyword evidence="2" id="KW-0732">Signal</keyword>
<feature type="signal peptide" evidence="2">
    <location>
        <begin position="1"/>
        <end position="31"/>
    </location>
</feature>
<dbReference type="OrthoDB" id="5597995at2759"/>
<evidence type="ECO:0000256" key="1">
    <source>
        <dbReference type="SAM" id="MobiDB-lite"/>
    </source>
</evidence>
<feature type="compositionally biased region" description="Gly residues" evidence="1">
    <location>
        <begin position="189"/>
        <end position="203"/>
    </location>
</feature>
<feature type="chain" id="PRO_5002256612" description="Receptor ligand binding region domain-containing protein" evidence="2">
    <location>
        <begin position="32"/>
        <end position="219"/>
    </location>
</feature>
<dbReference type="InterPro" id="IPR028082">
    <property type="entry name" value="Peripla_BP_I"/>
</dbReference>
<evidence type="ECO:0000313" key="3">
    <source>
        <dbReference type="EMBL" id="KIZ05358.1"/>
    </source>
</evidence>